<evidence type="ECO:0000259" key="6">
    <source>
        <dbReference type="PROSITE" id="PS50808"/>
    </source>
</evidence>
<keyword evidence="1" id="KW-0479">Metal-binding</keyword>
<dbReference type="InterPro" id="IPR003656">
    <property type="entry name" value="Znf_BED"/>
</dbReference>
<feature type="domain" description="BED-type" evidence="6">
    <location>
        <begin position="103"/>
        <end position="158"/>
    </location>
</feature>
<keyword evidence="2 4" id="KW-0863">Zinc-finger</keyword>
<reference evidence="7" key="2">
    <citation type="submission" date="2014-02" db="EMBL/GenBank/DDBJ databases">
        <title>Complete DNA sequence of /Kuraishia capsulata/ illustrates novel genomic features among budding yeasts (/Saccharomycotina/).</title>
        <authorList>
            <person name="Morales L."/>
            <person name="Noel B."/>
            <person name="Porcel B."/>
            <person name="Marcet-Houben M."/>
            <person name="Hullo M-F."/>
            <person name="Sacerdot C."/>
            <person name="Tekaia F."/>
            <person name="Leh-Louis V."/>
            <person name="Despons L."/>
            <person name="Khanna V."/>
            <person name="Aury J-M."/>
            <person name="Barbe V."/>
            <person name="Couloux A."/>
            <person name="Labadie K."/>
            <person name="Pelletier E."/>
            <person name="Souciet J-L."/>
            <person name="Boekhout T."/>
            <person name="Gabaldon T."/>
            <person name="Wincker P."/>
            <person name="Dujon B."/>
        </authorList>
    </citation>
    <scope>NUCLEOTIDE SEQUENCE</scope>
    <source>
        <strain evidence="7">CBS 1993</strain>
    </source>
</reference>
<dbReference type="AlphaFoldDB" id="W6MGI3"/>
<dbReference type="GO" id="GO:0003677">
    <property type="term" value="F:DNA binding"/>
    <property type="evidence" value="ECO:0007669"/>
    <property type="project" value="InterPro"/>
</dbReference>
<evidence type="ECO:0000313" key="8">
    <source>
        <dbReference type="Proteomes" id="UP000019384"/>
    </source>
</evidence>
<dbReference type="RefSeq" id="XP_022457236.1">
    <property type="nucleotide sequence ID" value="XM_022605804.1"/>
</dbReference>
<dbReference type="PROSITE" id="PS50808">
    <property type="entry name" value="ZF_BED"/>
    <property type="match status" value="1"/>
</dbReference>
<gene>
    <name evidence="7" type="ORF">KUCA_T00001191001</name>
</gene>
<evidence type="ECO:0000256" key="1">
    <source>
        <dbReference type="ARBA" id="ARBA00022723"/>
    </source>
</evidence>
<dbReference type="EMBL" id="HG793125">
    <property type="protein sequence ID" value="CDK25224.1"/>
    <property type="molecule type" value="Genomic_DNA"/>
</dbReference>
<sequence length="279" mass="30728">MNSIPDAVDSNLVHALSYQPGVFRAGQVNDQRSQPQQNEDPKLSGQVNPGPGMHGNAGSSNSQAGGASGPGNGSGTPETAKEDAQNALVAVSRYTNSNKFGAKKKSWVWNWFVQDDLDLNVAICDQCGKCIRRLASDKGSPKKLSEHLRTHRIDRETVNPNRESMMSVEANVSGSSMAYSPQVPLRRNLTQGGYASLPRHILNEFEIAPYTQVKFHKELMKFLAENKLPITVVKSATFRQIVFTLRPESIPDLDDLDNIYASFIEVFKNAGTRPAEEWL</sequence>
<evidence type="ECO:0000256" key="4">
    <source>
        <dbReference type="PROSITE-ProRule" id="PRU00027"/>
    </source>
</evidence>
<evidence type="ECO:0000256" key="2">
    <source>
        <dbReference type="ARBA" id="ARBA00022771"/>
    </source>
</evidence>
<dbReference type="GO" id="GO:0008270">
    <property type="term" value="F:zinc ion binding"/>
    <property type="evidence" value="ECO:0007669"/>
    <property type="project" value="UniProtKB-KW"/>
</dbReference>
<dbReference type="GeneID" id="34518624"/>
<evidence type="ECO:0000256" key="3">
    <source>
        <dbReference type="ARBA" id="ARBA00022833"/>
    </source>
</evidence>
<keyword evidence="8" id="KW-1185">Reference proteome</keyword>
<name>W6MGI3_9ASCO</name>
<reference evidence="7" key="1">
    <citation type="submission" date="2013-12" db="EMBL/GenBank/DDBJ databases">
        <authorList>
            <person name="Genoscope - CEA"/>
        </authorList>
    </citation>
    <scope>NUCLEOTIDE SEQUENCE</scope>
    <source>
        <strain evidence="7">CBS 1993</strain>
    </source>
</reference>
<keyword evidence="3" id="KW-0862">Zinc</keyword>
<proteinExistence type="predicted"/>
<dbReference type="HOGENOM" id="CLU_997705_0_0_1"/>
<dbReference type="OrthoDB" id="4095286at2759"/>
<feature type="compositionally biased region" description="Low complexity" evidence="5">
    <location>
        <begin position="56"/>
        <end position="65"/>
    </location>
</feature>
<accession>W6MGI3</accession>
<organism evidence="7 8">
    <name type="scientific">Kuraishia capsulata CBS 1993</name>
    <dbReference type="NCBI Taxonomy" id="1382522"/>
    <lineage>
        <taxon>Eukaryota</taxon>
        <taxon>Fungi</taxon>
        <taxon>Dikarya</taxon>
        <taxon>Ascomycota</taxon>
        <taxon>Saccharomycotina</taxon>
        <taxon>Pichiomycetes</taxon>
        <taxon>Pichiales</taxon>
        <taxon>Pichiaceae</taxon>
        <taxon>Kuraishia</taxon>
    </lineage>
</organism>
<dbReference type="STRING" id="1382522.W6MGI3"/>
<protein>
    <recommendedName>
        <fullName evidence="6">BED-type domain-containing protein</fullName>
    </recommendedName>
</protein>
<dbReference type="Proteomes" id="UP000019384">
    <property type="component" value="Unassembled WGS sequence"/>
</dbReference>
<feature type="compositionally biased region" description="Polar residues" evidence="5">
    <location>
        <begin position="29"/>
        <end position="38"/>
    </location>
</feature>
<evidence type="ECO:0000256" key="5">
    <source>
        <dbReference type="SAM" id="MobiDB-lite"/>
    </source>
</evidence>
<feature type="region of interest" description="Disordered" evidence="5">
    <location>
        <begin position="29"/>
        <end position="84"/>
    </location>
</feature>
<evidence type="ECO:0000313" key="7">
    <source>
        <dbReference type="EMBL" id="CDK25224.1"/>
    </source>
</evidence>